<dbReference type="PANTHER" id="PTHR13016">
    <property type="entry name" value="AMMECR1 HOMOLOG"/>
    <property type="match status" value="1"/>
</dbReference>
<protein>
    <recommendedName>
        <fullName evidence="1">AMMECR1 domain-containing protein</fullName>
    </recommendedName>
</protein>
<dbReference type="NCBIfam" id="TIGR04335">
    <property type="entry name" value="AmmeMemoSam_A"/>
    <property type="match status" value="1"/>
</dbReference>
<dbReference type="InterPro" id="IPR023473">
    <property type="entry name" value="AMMECR1"/>
</dbReference>
<evidence type="ECO:0000259" key="1">
    <source>
        <dbReference type="PROSITE" id="PS51112"/>
    </source>
</evidence>
<reference evidence="2" key="1">
    <citation type="submission" date="2018-05" db="EMBL/GenBank/DDBJ databases">
        <authorList>
            <person name="Lanie J.A."/>
            <person name="Ng W.-L."/>
            <person name="Kazmierczak K.M."/>
            <person name="Andrzejewski T.M."/>
            <person name="Davidsen T.M."/>
            <person name="Wayne K.J."/>
            <person name="Tettelin H."/>
            <person name="Glass J.I."/>
            <person name="Rusch D."/>
            <person name="Podicherti R."/>
            <person name="Tsui H.-C.T."/>
            <person name="Winkler M.E."/>
        </authorList>
    </citation>
    <scope>NUCLEOTIDE SEQUENCE</scope>
</reference>
<dbReference type="EMBL" id="UINC01001300">
    <property type="protein sequence ID" value="SUZ77027.1"/>
    <property type="molecule type" value="Genomic_DNA"/>
</dbReference>
<dbReference type="AlphaFoldDB" id="A0A381QG40"/>
<dbReference type="InterPro" id="IPR002733">
    <property type="entry name" value="AMMECR1_domain"/>
</dbReference>
<evidence type="ECO:0000313" key="2">
    <source>
        <dbReference type="EMBL" id="SUZ77027.1"/>
    </source>
</evidence>
<name>A0A381QG40_9ZZZZ</name>
<dbReference type="Gene3D" id="3.30.1490.150">
    <property type="entry name" value="Hypothetical protein ph0010, domain 2"/>
    <property type="match status" value="1"/>
</dbReference>
<sequence length="182" mass="19876">MSDLPDRRALVEAAKPLPSIGREAIRAKLEHCEPQEIVEASGLLAVPSPVFVTLRILGELRGCIGSLRPLCANLVEETKDRACAAAFEDPRFPSLTLRELEQTDVEVSILGPLETVDSPEELDPAHFGIEVSDGRGRRGVLLPEIAGVEKVAQQIELARQKAQIPRGTDLEIRRFSVIKVQG</sequence>
<dbReference type="InterPro" id="IPR027623">
    <property type="entry name" value="AmmeMemoSam_A"/>
</dbReference>
<dbReference type="SUPFAM" id="SSF143447">
    <property type="entry name" value="AMMECR1-like"/>
    <property type="match status" value="1"/>
</dbReference>
<gene>
    <name evidence="2" type="ORF">METZ01_LOCUS29881</name>
</gene>
<dbReference type="Gene3D" id="3.30.700.20">
    <property type="entry name" value="Hypothetical protein ph0010, domain 1"/>
    <property type="match status" value="1"/>
</dbReference>
<dbReference type="Pfam" id="PF01871">
    <property type="entry name" value="AMMECR1"/>
    <property type="match status" value="1"/>
</dbReference>
<dbReference type="InterPro" id="IPR036071">
    <property type="entry name" value="AMMECR1_dom_sf"/>
</dbReference>
<proteinExistence type="predicted"/>
<dbReference type="PANTHER" id="PTHR13016:SF0">
    <property type="entry name" value="AMME SYNDROME CANDIDATE GENE 1 PROTEIN"/>
    <property type="match status" value="1"/>
</dbReference>
<dbReference type="InterPro" id="IPR027485">
    <property type="entry name" value="AMMECR1_N"/>
</dbReference>
<accession>A0A381QG40</accession>
<dbReference type="PROSITE" id="PS51112">
    <property type="entry name" value="AMMECR1"/>
    <property type="match status" value="1"/>
</dbReference>
<organism evidence="2">
    <name type="scientific">marine metagenome</name>
    <dbReference type="NCBI Taxonomy" id="408172"/>
    <lineage>
        <taxon>unclassified sequences</taxon>
        <taxon>metagenomes</taxon>
        <taxon>ecological metagenomes</taxon>
    </lineage>
</organism>
<feature type="domain" description="AMMECR1" evidence="1">
    <location>
        <begin position="12"/>
        <end position="182"/>
    </location>
</feature>